<dbReference type="EMBL" id="CP096983">
    <property type="protein sequence ID" value="URZ10182.1"/>
    <property type="molecule type" value="Genomic_DNA"/>
</dbReference>
<dbReference type="KEGG" id="crw:CROST_008900"/>
<dbReference type="PANTHER" id="PTHR43695:SF1">
    <property type="entry name" value="RHAMNOGALACTURONAN ACETYLESTERASE"/>
    <property type="match status" value="1"/>
</dbReference>
<dbReference type="PROSITE" id="PS51272">
    <property type="entry name" value="SLH"/>
    <property type="match status" value="2"/>
</dbReference>
<accession>A0A1S8LFA5</accession>
<dbReference type="InterPro" id="IPR001119">
    <property type="entry name" value="SLH_dom"/>
</dbReference>
<dbReference type="Pfam" id="PF00657">
    <property type="entry name" value="Lipase_GDSL"/>
    <property type="match status" value="1"/>
</dbReference>
<dbReference type="InterPro" id="IPR008979">
    <property type="entry name" value="Galactose-bd-like_sf"/>
</dbReference>
<evidence type="ECO:0000256" key="3">
    <source>
        <dbReference type="ARBA" id="ARBA00022801"/>
    </source>
</evidence>
<dbReference type="Gene3D" id="2.60.120.430">
    <property type="entry name" value="Galactose-binding lectin"/>
    <property type="match status" value="1"/>
</dbReference>
<dbReference type="SUPFAM" id="SSF49785">
    <property type="entry name" value="Galactose-binding domain-like"/>
    <property type="match status" value="1"/>
</dbReference>
<dbReference type="Gene3D" id="3.40.50.1110">
    <property type="entry name" value="SGNH hydrolase"/>
    <property type="match status" value="1"/>
</dbReference>
<organism evidence="4 5">
    <name type="scientific">Clostridium felsineum</name>
    <dbReference type="NCBI Taxonomy" id="36839"/>
    <lineage>
        <taxon>Bacteria</taxon>
        <taxon>Bacillati</taxon>
        <taxon>Bacillota</taxon>
        <taxon>Clostridia</taxon>
        <taxon>Eubacteriales</taxon>
        <taxon>Clostridiaceae</taxon>
        <taxon>Clostridium</taxon>
    </lineage>
</organism>
<evidence type="ECO:0000256" key="1">
    <source>
        <dbReference type="ARBA" id="ARBA00008668"/>
    </source>
</evidence>
<dbReference type="Pfam" id="PF00395">
    <property type="entry name" value="SLH"/>
    <property type="match status" value="1"/>
</dbReference>
<dbReference type="InterPro" id="IPR036514">
    <property type="entry name" value="SGNH_hydro_sf"/>
</dbReference>
<dbReference type="InterPro" id="IPR037459">
    <property type="entry name" value="RhgT-like"/>
</dbReference>
<evidence type="ECO:0000313" key="5">
    <source>
        <dbReference type="Proteomes" id="UP000190951"/>
    </source>
</evidence>
<protein>
    <submittedName>
        <fullName evidence="4">Uncharacterized protein</fullName>
    </submittedName>
</protein>
<comment type="similarity">
    <text evidence="1">Belongs to the 'GDSL' lipolytic enzyme family.</text>
</comment>
<dbReference type="AlphaFoldDB" id="A0A1S8LFA5"/>
<dbReference type="SUPFAM" id="SSF52266">
    <property type="entry name" value="SGNH hydrolase"/>
    <property type="match status" value="1"/>
</dbReference>
<dbReference type="GO" id="GO:0016787">
    <property type="term" value="F:hydrolase activity"/>
    <property type="evidence" value="ECO:0007669"/>
    <property type="project" value="UniProtKB-KW"/>
</dbReference>
<dbReference type="PANTHER" id="PTHR43695">
    <property type="entry name" value="PUTATIVE (AFU_ORTHOLOGUE AFUA_2G17250)-RELATED"/>
    <property type="match status" value="1"/>
</dbReference>
<proteinExistence type="inferred from homology"/>
<sequence length="723" mass="80088">MLINKKLALILAITLAVQTGGSFICSQKVEATNQSSSITKTTRQTAVTVEKQNASKVDKKNKIKDSSYKFNFTNKSKNGYTSVPGVTIYNDSTGYGFVNKTNAFPARDVHTSQIVSTSNGFQITEPSFQVDASDPKNNYNNYGMDFRIKAPAGAYKVHVKTTSDTKDTTVAISGMNTSRLLKGGSWDMAGLVPIKNIVSAKGNEWTYNYVNGQNYMDIEIEPNNVNVPVGIQEIALEPIAPKKNTDRSIPTIFELGDSTVTSYDFDQAPMSSWGELLNNMFDLKKVNVINYSAGGRSLKNMYFEGRLNDILLTGKEGDYVLVQSGHNDEVTDENVRWGRGATEEQYEAYLRNVFVPAIKSRGMIPVFVTPMSRIKSDAKPGYTYVNSFVKRKFPDIMKKVGADMGVNVLDLNSESVKYYNELGVEGTTAVFMSIEAGETPGKTNEGSYANGHPANKVDGTHYKEALAKQFARIVATEFSKRAKEGNNDAARVVSYMKANVKDAIKSGNWDKVFPEIAKDTVKGEGAYYRNQIEKLIQLGVLSKDANGNFNPKNTITVKQYVAAINKTMKLNKNVLSKYNSSSILTREVMGAILDDAYHSKFSEKPKYMTDYNGKTVVPGDPNYDPNLDSGAKGVMYYPIISYEQLKDTSSISAQYVDKIKDAYNLGLIRSENGIARGKMQDGNLFEPAVQVTREKAAKTLYFMWVMSNDVNDLDDLSHINHAR</sequence>
<keyword evidence="5" id="KW-1185">Reference proteome</keyword>
<dbReference type="STRING" id="84029.CROST_09360"/>
<dbReference type="Proteomes" id="UP000190951">
    <property type="component" value="Chromosome"/>
</dbReference>
<evidence type="ECO:0000313" key="4">
    <source>
        <dbReference type="EMBL" id="URZ10182.1"/>
    </source>
</evidence>
<dbReference type="RefSeq" id="WP_077836086.1">
    <property type="nucleotide sequence ID" value="NZ_CP096983.1"/>
</dbReference>
<gene>
    <name evidence="4" type="ORF">CROST_008900</name>
</gene>
<keyword evidence="2" id="KW-0677">Repeat</keyword>
<dbReference type="InterPro" id="IPR001087">
    <property type="entry name" value="GDSL"/>
</dbReference>
<reference evidence="4 5" key="1">
    <citation type="submission" date="2022-04" db="EMBL/GenBank/DDBJ databases">
        <title>Genome sequence of C. roseum typestrain.</title>
        <authorList>
            <person name="Poehlein A."/>
            <person name="Schoch T."/>
            <person name="Duerre P."/>
            <person name="Daniel R."/>
        </authorList>
    </citation>
    <scope>NUCLEOTIDE SEQUENCE [LARGE SCALE GENOMIC DNA]</scope>
    <source>
        <strain evidence="4 5">DSM 7320</strain>
    </source>
</reference>
<keyword evidence="3" id="KW-0378">Hydrolase</keyword>
<evidence type="ECO:0000256" key="2">
    <source>
        <dbReference type="ARBA" id="ARBA00022737"/>
    </source>
</evidence>
<name>A0A1S8LFA5_9CLOT</name>